<evidence type="ECO:0000313" key="3">
    <source>
        <dbReference type="Proteomes" id="UP000813385"/>
    </source>
</evidence>
<reference evidence="2" key="1">
    <citation type="journal article" date="2021" name="Nat. Commun.">
        <title>Genetic determinants of endophytism in the Arabidopsis root mycobiome.</title>
        <authorList>
            <person name="Mesny F."/>
            <person name="Miyauchi S."/>
            <person name="Thiergart T."/>
            <person name="Pickel B."/>
            <person name="Atanasova L."/>
            <person name="Karlsson M."/>
            <person name="Huettel B."/>
            <person name="Barry K.W."/>
            <person name="Haridas S."/>
            <person name="Chen C."/>
            <person name="Bauer D."/>
            <person name="Andreopoulos W."/>
            <person name="Pangilinan J."/>
            <person name="LaButti K."/>
            <person name="Riley R."/>
            <person name="Lipzen A."/>
            <person name="Clum A."/>
            <person name="Drula E."/>
            <person name="Henrissat B."/>
            <person name="Kohler A."/>
            <person name="Grigoriev I.V."/>
            <person name="Martin F.M."/>
            <person name="Hacquard S."/>
        </authorList>
    </citation>
    <scope>NUCLEOTIDE SEQUENCE</scope>
    <source>
        <strain evidence="2">MPI-CAGE-AT-0016</strain>
    </source>
</reference>
<dbReference type="Proteomes" id="UP000813385">
    <property type="component" value="Unassembled WGS sequence"/>
</dbReference>
<accession>A0A8K0X356</accession>
<organism evidence="2 3">
    <name type="scientific">Plectosphaerella cucumerina</name>
    <dbReference type="NCBI Taxonomy" id="40658"/>
    <lineage>
        <taxon>Eukaryota</taxon>
        <taxon>Fungi</taxon>
        <taxon>Dikarya</taxon>
        <taxon>Ascomycota</taxon>
        <taxon>Pezizomycotina</taxon>
        <taxon>Sordariomycetes</taxon>
        <taxon>Hypocreomycetidae</taxon>
        <taxon>Glomerellales</taxon>
        <taxon>Plectosphaerellaceae</taxon>
        <taxon>Plectosphaerella</taxon>
    </lineage>
</organism>
<protein>
    <submittedName>
        <fullName evidence="2">Uncharacterized protein</fullName>
    </submittedName>
</protein>
<sequence>MYRRSELQELCWLGVVVSGQANGLRRWRYGMTESGGDDDDDDEAGEQNKGGRQYWWAGGGVVGVAVMLVLEEGEREGVRRMHTPHTFVRERDMCRPARQCQTGNGKRKGEAERGWMLSRRSRPAAAVVDLRCAAGQEVKGANQSQMGNDV</sequence>
<feature type="compositionally biased region" description="Acidic residues" evidence="1">
    <location>
        <begin position="35"/>
        <end position="45"/>
    </location>
</feature>
<evidence type="ECO:0000313" key="2">
    <source>
        <dbReference type="EMBL" id="KAH7358447.1"/>
    </source>
</evidence>
<dbReference type="AlphaFoldDB" id="A0A8K0X356"/>
<name>A0A8K0X356_9PEZI</name>
<gene>
    <name evidence="2" type="ORF">B0T11DRAFT_104010</name>
</gene>
<feature type="region of interest" description="Disordered" evidence="1">
    <location>
        <begin position="32"/>
        <end position="51"/>
    </location>
</feature>
<evidence type="ECO:0000256" key="1">
    <source>
        <dbReference type="SAM" id="MobiDB-lite"/>
    </source>
</evidence>
<proteinExistence type="predicted"/>
<dbReference type="EMBL" id="JAGPXD010000004">
    <property type="protein sequence ID" value="KAH7358447.1"/>
    <property type="molecule type" value="Genomic_DNA"/>
</dbReference>
<keyword evidence="3" id="KW-1185">Reference proteome</keyword>
<comment type="caution">
    <text evidence="2">The sequence shown here is derived from an EMBL/GenBank/DDBJ whole genome shotgun (WGS) entry which is preliminary data.</text>
</comment>